<proteinExistence type="predicted"/>
<dbReference type="AlphaFoldDB" id="A0AAJ0LVC7"/>
<feature type="region of interest" description="Disordered" evidence="1">
    <location>
        <begin position="102"/>
        <end position="231"/>
    </location>
</feature>
<evidence type="ECO:0000313" key="3">
    <source>
        <dbReference type="Proteomes" id="UP001271007"/>
    </source>
</evidence>
<feature type="compositionally biased region" description="Basic and acidic residues" evidence="1">
    <location>
        <begin position="120"/>
        <end position="137"/>
    </location>
</feature>
<organism evidence="2 3">
    <name type="scientific">Extremus antarcticus</name>
    <dbReference type="NCBI Taxonomy" id="702011"/>
    <lineage>
        <taxon>Eukaryota</taxon>
        <taxon>Fungi</taxon>
        <taxon>Dikarya</taxon>
        <taxon>Ascomycota</taxon>
        <taxon>Pezizomycotina</taxon>
        <taxon>Dothideomycetes</taxon>
        <taxon>Dothideomycetidae</taxon>
        <taxon>Mycosphaerellales</taxon>
        <taxon>Extremaceae</taxon>
        <taxon>Extremus</taxon>
    </lineage>
</organism>
<sequence length="231" mass="25727">MPSPCEACKKEGFVHCMNSLPDCEQHPKWREEYAGMLARTSMPLPGLPAPSNSPVVPFIGQGLSPGWTLYDKHEVFERVHGQNLDEGIHPWDAATTLEKALEKQEPQSAVDLVKSPQQHWRRESKDRQRSPAVDERSHKRNRSFNLQDSEVQRSPLPTPTHESQAPPPRSRQGTPVNMDPSKPRSGPRGDSEPPQSTQTIPGGPSLDQLSLVPRGNSQPPRSRKPTPTPRS</sequence>
<dbReference type="EMBL" id="JAWDJX010000005">
    <property type="protein sequence ID" value="KAK3056561.1"/>
    <property type="molecule type" value="Genomic_DNA"/>
</dbReference>
<dbReference type="Proteomes" id="UP001271007">
    <property type="component" value="Unassembled WGS sequence"/>
</dbReference>
<reference evidence="2" key="1">
    <citation type="submission" date="2023-04" db="EMBL/GenBank/DDBJ databases">
        <title>Black Yeasts Isolated from many extreme environments.</title>
        <authorList>
            <person name="Coleine C."/>
            <person name="Stajich J.E."/>
            <person name="Selbmann L."/>
        </authorList>
    </citation>
    <scope>NUCLEOTIDE SEQUENCE</scope>
    <source>
        <strain evidence="2">CCFEE 5312</strain>
    </source>
</reference>
<protein>
    <submittedName>
        <fullName evidence="2">Uncharacterized protein</fullName>
    </submittedName>
</protein>
<comment type="caution">
    <text evidence="2">The sequence shown here is derived from an EMBL/GenBank/DDBJ whole genome shotgun (WGS) entry which is preliminary data.</text>
</comment>
<evidence type="ECO:0000313" key="2">
    <source>
        <dbReference type="EMBL" id="KAK3056561.1"/>
    </source>
</evidence>
<keyword evidence="3" id="KW-1185">Reference proteome</keyword>
<gene>
    <name evidence="2" type="ORF">LTR09_002354</name>
</gene>
<name>A0AAJ0LVC7_9PEZI</name>
<evidence type="ECO:0000256" key="1">
    <source>
        <dbReference type="SAM" id="MobiDB-lite"/>
    </source>
</evidence>
<accession>A0AAJ0LVC7</accession>